<keyword evidence="3 6" id="KW-0812">Transmembrane</keyword>
<organism evidence="7 8">
    <name type="scientific">Salinispira pacifica</name>
    <dbReference type="NCBI Taxonomy" id="1307761"/>
    <lineage>
        <taxon>Bacteria</taxon>
        <taxon>Pseudomonadati</taxon>
        <taxon>Spirochaetota</taxon>
        <taxon>Spirochaetia</taxon>
        <taxon>Spirochaetales</taxon>
        <taxon>Spirochaetaceae</taxon>
        <taxon>Salinispira</taxon>
    </lineage>
</organism>
<dbReference type="InterPro" id="IPR001851">
    <property type="entry name" value="ABC_transp_permease"/>
</dbReference>
<evidence type="ECO:0000256" key="5">
    <source>
        <dbReference type="ARBA" id="ARBA00023136"/>
    </source>
</evidence>
<dbReference type="STRING" id="1307761.L21SP2_1712"/>
<dbReference type="RefSeq" id="WP_024268012.1">
    <property type="nucleotide sequence ID" value="NC_023035.1"/>
</dbReference>
<dbReference type="GO" id="GO:0005886">
    <property type="term" value="C:plasma membrane"/>
    <property type="evidence" value="ECO:0007669"/>
    <property type="project" value="UniProtKB-SubCell"/>
</dbReference>
<evidence type="ECO:0000313" key="7">
    <source>
        <dbReference type="EMBL" id="AHC15093.1"/>
    </source>
</evidence>
<evidence type="ECO:0000256" key="3">
    <source>
        <dbReference type="ARBA" id="ARBA00022692"/>
    </source>
</evidence>
<dbReference type="EMBL" id="CP006939">
    <property type="protein sequence ID" value="AHC15093.1"/>
    <property type="molecule type" value="Genomic_DNA"/>
</dbReference>
<evidence type="ECO:0000256" key="6">
    <source>
        <dbReference type="SAM" id="Phobius"/>
    </source>
</evidence>
<feature type="transmembrane region" description="Helical" evidence="6">
    <location>
        <begin position="175"/>
        <end position="201"/>
    </location>
</feature>
<feature type="transmembrane region" description="Helical" evidence="6">
    <location>
        <begin position="128"/>
        <end position="148"/>
    </location>
</feature>
<sequence>MSILLTALFSTAPLLIAALGGLLSELSGRLNIGLEGAILLGAFFASLTYLLFPGPVSSVVTALLAAILVGGVSGLIIAVLHVRYSANVFIAGLGINLLAVGIIPLLSQLILGRKGVVPLNISPDVKMTIAWISVAAALILAAGVAAYLRFHIRGMRLSKIYLNEKLALEMGTAVAAYRFTAIIVSSALAGLAGGYIALYLGSYVPNLSAGKGWIALVIVFLGNRKVVPMIFAALFFAFTQIFANEIQRFLETPGLLLGLPFIITLLALILYRIMRQRISPGE</sequence>
<evidence type="ECO:0000313" key="8">
    <source>
        <dbReference type="Proteomes" id="UP000018680"/>
    </source>
</evidence>
<feature type="transmembrane region" description="Helical" evidence="6">
    <location>
        <begin position="88"/>
        <end position="107"/>
    </location>
</feature>
<keyword evidence="5 6" id="KW-0472">Membrane</keyword>
<dbReference type="AlphaFoldDB" id="V5WH32"/>
<accession>V5WH32</accession>
<evidence type="ECO:0000256" key="1">
    <source>
        <dbReference type="ARBA" id="ARBA00004651"/>
    </source>
</evidence>
<dbReference type="CDD" id="cd06580">
    <property type="entry name" value="TM_PBP1_transp_TpRbsC_like"/>
    <property type="match status" value="1"/>
</dbReference>
<dbReference type="Proteomes" id="UP000018680">
    <property type="component" value="Chromosome"/>
</dbReference>
<feature type="transmembrane region" description="Helical" evidence="6">
    <location>
        <begin position="255"/>
        <end position="274"/>
    </location>
</feature>
<keyword evidence="2" id="KW-1003">Cell membrane</keyword>
<evidence type="ECO:0000256" key="2">
    <source>
        <dbReference type="ARBA" id="ARBA00022475"/>
    </source>
</evidence>
<dbReference type="HOGENOM" id="CLU_040769_1_3_12"/>
<comment type="subcellular location">
    <subcellularLocation>
        <location evidence="1">Cell membrane</location>
        <topology evidence="1">Multi-pass membrane protein</topology>
    </subcellularLocation>
</comment>
<dbReference type="KEGG" id="slr:L21SP2_1712"/>
<feature type="transmembrane region" description="Helical" evidence="6">
    <location>
        <begin position="213"/>
        <end position="243"/>
    </location>
</feature>
<dbReference type="PANTHER" id="PTHR43370:SF1">
    <property type="entry name" value="GUANOSINE ABC TRANSPORTER PERMEASE PROTEIN NUPQ"/>
    <property type="match status" value="1"/>
</dbReference>
<feature type="transmembrane region" description="Helical" evidence="6">
    <location>
        <begin position="59"/>
        <end position="82"/>
    </location>
</feature>
<protein>
    <submittedName>
        <fullName evidence="7">Unspecified monosaccharide ABC transport system, permease component 2</fullName>
    </submittedName>
</protein>
<dbReference type="eggNOG" id="COG1079">
    <property type="taxonomic scope" value="Bacteria"/>
</dbReference>
<dbReference type="GO" id="GO:0022857">
    <property type="term" value="F:transmembrane transporter activity"/>
    <property type="evidence" value="ECO:0007669"/>
    <property type="project" value="InterPro"/>
</dbReference>
<keyword evidence="4 6" id="KW-1133">Transmembrane helix</keyword>
<feature type="transmembrane region" description="Helical" evidence="6">
    <location>
        <begin position="34"/>
        <end position="52"/>
    </location>
</feature>
<name>V5WH32_9SPIO</name>
<dbReference type="Pfam" id="PF02653">
    <property type="entry name" value="BPD_transp_2"/>
    <property type="match status" value="1"/>
</dbReference>
<dbReference type="OrthoDB" id="370051at2"/>
<proteinExistence type="predicted"/>
<dbReference type="PANTHER" id="PTHR43370">
    <property type="entry name" value="SUGAR ABC TRANSPORTER INTEGRAL MEMBRANE PROTEIN-RELATED"/>
    <property type="match status" value="1"/>
</dbReference>
<evidence type="ECO:0000256" key="4">
    <source>
        <dbReference type="ARBA" id="ARBA00022989"/>
    </source>
</evidence>
<gene>
    <name evidence="7" type="ORF">L21SP2_1712</name>
</gene>
<keyword evidence="8" id="KW-1185">Reference proteome</keyword>
<reference evidence="7 8" key="1">
    <citation type="journal article" date="2015" name="Stand. Genomic Sci.">
        <title>Complete genome sequence and description of Salinispira pacifica gen. nov., sp. nov., a novel spirochaete isolated form a hypersaline microbial mat.</title>
        <authorList>
            <person name="Ben Hania W."/>
            <person name="Joseph M."/>
            <person name="Schumann P."/>
            <person name="Bunk B."/>
            <person name="Fiebig A."/>
            <person name="Sproer C."/>
            <person name="Klenk H.P."/>
            <person name="Fardeau M.L."/>
            <person name="Spring S."/>
        </authorList>
    </citation>
    <scope>NUCLEOTIDE SEQUENCE [LARGE SCALE GENOMIC DNA]</scope>
    <source>
        <strain evidence="7 8">L21-RPul-D2</strain>
    </source>
</reference>